<dbReference type="InterPro" id="IPR050275">
    <property type="entry name" value="PGM_Phosphatase"/>
</dbReference>
<evidence type="ECO:0000313" key="2">
    <source>
        <dbReference type="Proteomes" id="UP001501218"/>
    </source>
</evidence>
<accession>A0ABN3FNK9</accession>
<dbReference type="Gene3D" id="3.40.50.1240">
    <property type="entry name" value="Phosphoglycerate mutase-like"/>
    <property type="match status" value="1"/>
</dbReference>
<dbReference type="PROSITE" id="PS00175">
    <property type="entry name" value="PG_MUTASE"/>
    <property type="match status" value="1"/>
</dbReference>
<dbReference type="SMART" id="SM00855">
    <property type="entry name" value="PGAM"/>
    <property type="match status" value="1"/>
</dbReference>
<gene>
    <name evidence="1" type="ORF">GCM10009854_06730</name>
</gene>
<dbReference type="PANTHER" id="PTHR48100">
    <property type="entry name" value="BROAD-SPECIFICITY PHOSPHATASE YOR283W-RELATED"/>
    <property type="match status" value="1"/>
</dbReference>
<dbReference type="Proteomes" id="UP001501218">
    <property type="component" value="Unassembled WGS sequence"/>
</dbReference>
<keyword evidence="2" id="KW-1185">Reference proteome</keyword>
<evidence type="ECO:0000313" key="1">
    <source>
        <dbReference type="EMBL" id="GAA2333947.1"/>
    </source>
</evidence>
<protein>
    <submittedName>
        <fullName evidence="1">Histidine phosphatase family protein</fullName>
    </submittedName>
</protein>
<dbReference type="SUPFAM" id="SSF53254">
    <property type="entry name" value="Phosphoglycerate mutase-like"/>
    <property type="match status" value="1"/>
</dbReference>
<proteinExistence type="predicted"/>
<dbReference type="CDD" id="cd07067">
    <property type="entry name" value="HP_PGM_like"/>
    <property type="match status" value="1"/>
</dbReference>
<reference evidence="1 2" key="1">
    <citation type="journal article" date="2019" name="Int. J. Syst. Evol. Microbiol.">
        <title>The Global Catalogue of Microorganisms (GCM) 10K type strain sequencing project: providing services to taxonomists for standard genome sequencing and annotation.</title>
        <authorList>
            <consortium name="The Broad Institute Genomics Platform"/>
            <consortium name="The Broad Institute Genome Sequencing Center for Infectious Disease"/>
            <person name="Wu L."/>
            <person name="Ma J."/>
        </authorList>
    </citation>
    <scope>NUCLEOTIDE SEQUENCE [LARGE SCALE GENOMIC DNA]</scope>
    <source>
        <strain evidence="1 2">JCM 16221</strain>
    </source>
</reference>
<organism evidence="1 2">
    <name type="scientific">Saccharopolyspora halophila</name>
    <dbReference type="NCBI Taxonomy" id="405551"/>
    <lineage>
        <taxon>Bacteria</taxon>
        <taxon>Bacillati</taxon>
        <taxon>Actinomycetota</taxon>
        <taxon>Actinomycetes</taxon>
        <taxon>Pseudonocardiales</taxon>
        <taxon>Pseudonocardiaceae</taxon>
        <taxon>Saccharopolyspora</taxon>
    </lineage>
</organism>
<dbReference type="Pfam" id="PF00300">
    <property type="entry name" value="His_Phos_1"/>
    <property type="match status" value="1"/>
</dbReference>
<sequence>MIDGLQLTAPAGLRLILARHGQTPSNVAQIIDTLPPGPGLTELGRTQASGLAERLAEEKVVAVHASRALRAQETAAPLADLHGVDVQVVEGTHEIYVGDLEAQGGPEALGVFDAIYERWHLGEHDLAMPGGETAREATARFLDGARNAIEGVDTGTVVMVSHGAMLRIAARTLVDTVPGEEANAKHLPNTGLIVLESTPDTRTGWTCHTWDGITP</sequence>
<dbReference type="PANTHER" id="PTHR48100:SF58">
    <property type="entry name" value="PE-PGRS FAMILY PROTEIN PE_PGRS11"/>
    <property type="match status" value="1"/>
</dbReference>
<dbReference type="InterPro" id="IPR013078">
    <property type="entry name" value="His_Pase_superF_clade-1"/>
</dbReference>
<dbReference type="RefSeq" id="WP_344126398.1">
    <property type="nucleotide sequence ID" value="NZ_BAAARA010000002.1"/>
</dbReference>
<dbReference type="EMBL" id="BAAARA010000002">
    <property type="protein sequence ID" value="GAA2333947.1"/>
    <property type="molecule type" value="Genomic_DNA"/>
</dbReference>
<dbReference type="InterPro" id="IPR001345">
    <property type="entry name" value="PG/BPGM_mutase_AS"/>
</dbReference>
<comment type="caution">
    <text evidence="1">The sequence shown here is derived from an EMBL/GenBank/DDBJ whole genome shotgun (WGS) entry which is preliminary data.</text>
</comment>
<dbReference type="InterPro" id="IPR029033">
    <property type="entry name" value="His_PPase_superfam"/>
</dbReference>
<name>A0ABN3FNK9_9PSEU</name>